<proteinExistence type="predicted"/>
<dbReference type="EMBL" id="BFAA01001966">
    <property type="protein sequence ID" value="GCB71668.1"/>
    <property type="molecule type" value="Genomic_DNA"/>
</dbReference>
<sequence>MANALTSLYSHVSKTPVQKIGPAHQFSFSPDKSIGGASNKQHERKQPAGKAVQKLRKTITKLCLYGASRDLESPKHKTGSPSRKSPGLELSGELSLKAKSAKTEVQGLGTVCKQAFNSRDSGSPQPKGEGDQKPNSAKIKEMWREDTGRSRLYGFSTESDQSWEMEFHSKQEHSNPVPIDSSDTVWSCGEIVKQPIDIQEIKPISFHWTSQSSSEESEALKHDLNLHTDPEKH</sequence>
<dbReference type="AlphaFoldDB" id="A0A401PEZ6"/>
<keyword evidence="3" id="KW-1185">Reference proteome</keyword>
<dbReference type="STRING" id="75743.A0A401PEZ6"/>
<gene>
    <name evidence="2" type="ORF">scyTo_0006031</name>
</gene>
<feature type="region of interest" description="Disordered" evidence="1">
    <location>
        <begin position="70"/>
        <end position="91"/>
    </location>
</feature>
<reference evidence="2 3" key="1">
    <citation type="journal article" date="2018" name="Nat. Ecol. Evol.">
        <title>Shark genomes provide insights into elasmobranch evolution and the origin of vertebrates.</title>
        <authorList>
            <person name="Hara Y"/>
            <person name="Yamaguchi K"/>
            <person name="Onimaru K"/>
            <person name="Kadota M"/>
            <person name="Koyanagi M"/>
            <person name="Keeley SD"/>
            <person name="Tatsumi K"/>
            <person name="Tanaka K"/>
            <person name="Motone F"/>
            <person name="Kageyama Y"/>
            <person name="Nozu R"/>
            <person name="Adachi N"/>
            <person name="Nishimura O"/>
            <person name="Nakagawa R"/>
            <person name="Tanegashima C"/>
            <person name="Kiyatake I"/>
            <person name="Matsumoto R"/>
            <person name="Murakumo K"/>
            <person name="Nishida K"/>
            <person name="Terakita A"/>
            <person name="Kuratani S"/>
            <person name="Sato K"/>
            <person name="Hyodo S Kuraku.S."/>
        </authorList>
    </citation>
    <scope>NUCLEOTIDE SEQUENCE [LARGE SCALE GENOMIC DNA]</scope>
</reference>
<name>A0A401PEZ6_SCYTO</name>
<protein>
    <submittedName>
        <fullName evidence="2">Uncharacterized protein</fullName>
    </submittedName>
</protein>
<feature type="region of interest" description="Disordered" evidence="1">
    <location>
        <begin position="21"/>
        <end position="54"/>
    </location>
</feature>
<feature type="region of interest" description="Disordered" evidence="1">
    <location>
        <begin position="115"/>
        <end position="145"/>
    </location>
</feature>
<feature type="compositionally biased region" description="Basic and acidic residues" evidence="1">
    <location>
        <begin position="128"/>
        <end position="145"/>
    </location>
</feature>
<feature type="compositionally biased region" description="Basic and acidic residues" evidence="1">
    <location>
        <begin position="218"/>
        <end position="233"/>
    </location>
</feature>
<accession>A0A401PEZ6</accession>
<evidence type="ECO:0000256" key="1">
    <source>
        <dbReference type="SAM" id="MobiDB-lite"/>
    </source>
</evidence>
<comment type="caution">
    <text evidence="2">The sequence shown here is derived from an EMBL/GenBank/DDBJ whole genome shotgun (WGS) entry which is preliminary data.</text>
</comment>
<dbReference type="OrthoDB" id="6088188at2759"/>
<feature type="compositionally biased region" description="Polar residues" evidence="1">
    <location>
        <begin position="115"/>
        <end position="124"/>
    </location>
</feature>
<dbReference type="Proteomes" id="UP000288216">
    <property type="component" value="Unassembled WGS sequence"/>
</dbReference>
<evidence type="ECO:0000313" key="2">
    <source>
        <dbReference type="EMBL" id="GCB71668.1"/>
    </source>
</evidence>
<evidence type="ECO:0000313" key="3">
    <source>
        <dbReference type="Proteomes" id="UP000288216"/>
    </source>
</evidence>
<feature type="region of interest" description="Disordered" evidence="1">
    <location>
        <begin position="209"/>
        <end position="233"/>
    </location>
</feature>
<organism evidence="2 3">
    <name type="scientific">Scyliorhinus torazame</name>
    <name type="common">Cloudy catshark</name>
    <name type="synonym">Catulus torazame</name>
    <dbReference type="NCBI Taxonomy" id="75743"/>
    <lineage>
        <taxon>Eukaryota</taxon>
        <taxon>Metazoa</taxon>
        <taxon>Chordata</taxon>
        <taxon>Craniata</taxon>
        <taxon>Vertebrata</taxon>
        <taxon>Chondrichthyes</taxon>
        <taxon>Elasmobranchii</taxon>
        <taxon>Galeomorphii</taxon>
        <taxon>Galeoidea</taxon>
        <taxon>Carcharhiniformes</taxon>
        <taxon>Scyliorhinidae</taxon>
        <taxon>Scyliorhinus</taxon>
    </lineage>
</organism>